<keyword evidence="1" id="KW-0472">Membrane</keyword>
<dbReference type="AlphaFoldDB" id="A0A518RJ25"/>
<evidence type="ECO:0000313" key="2">
    <source>
        <dbReference type="EMBL" id="QDX27431.1"/>
    </source>
</evidence>
<feature type="transmembrane region" description="Helical" evidence="1">
    <location>
        <begin position="110"/>
        <end position="131"/>
    </location>
</feature>
<reference evidence="2 3" key="1">
    <citation type="submission" date="2019-07" db="EMBL/GenBank/DDBJ databases">
        <title>Sphingomonas alkalisoli sp. nov., isolated from rhizosphere soil of Suaedae salsa.</title>
        <authorList>
            <person name="Zhang H."/>
            <person name="Xu L."/>
            <person name="Zhang J.-X."/>
            <person name="Sun J.-Q."/>
        </authorList>
    </citation>
    <scope>NUCLEOTIDE SEQUENCE [LARGE SCALE GENOMIC DNA]</scope>
    <source>
        <strain evidence="2 3">XS-10</strain>
    </source>
</reference>
<feature type="transmembrane region" description="Helical" evidence="1">
    <location>
        <begin position="75"/>
        <end position="98"/>
    </location>
</feature>
<name>A0A518RJ25_9SPHN</name>
<organism evidence="2 3">
    <name type="scientific">Sphingomonas suaedae</name>
    <dbReference type="NCBI Taxonomy" id="2599297"/>
    <lineage>
        <taxon>Bacteria</taxon>
        <taxon>Pseudomonadati</taxon>
        <taxon>Pseudomonadota</taxon>
        <taxon>Alphaproteobacteria</taxon>
        <taxon>Sphingomonadales</taxon>
        <taxon>Sphingomonadaceae</taxon>
        <taxon>Sphingomonas</taxon>
    </lineage>
</organism>
<dbReference type="InterPro" id="IPR021279">
    <property type="entry name" value="DUF2721"/>
</dbReference>
<protein>
    <submittedName>
        <fullName evidence="2">DUF2721 domain-containing protein</fullName>
    </submittedName>
</protein>
<dbReference type="Pfam" id="PF11026">
    <property type="entry name" value="DUF2721"/>
    <property type="match status" value="1"/>
</dbReference>
<dbReference type="Proteomes" id="UP000318055">
    <property type="component" value="Chromosome"/>
</dbReference>
<evidence type="ECO:0000256" key="1">
    <source>
        <dbReference type="SAM" id="Phobius"/>
    </source>
</evidence>
<feature type="transmembrane region" description="Helical" evidence="1">
    <location>
        <begin position="12"/>
        <end position="34"/>
    </location>
</feature>
<proteinExistence type="predicted"/>
<accession>A0A518RJ25</accession>
<evidence type="ECO:0000313" key="3">
    <source>
        <dbReference type="Proteomes" id="UP000318055"/>
    </source>
</evidence>
<dbReference type="KEGG" id="ssua:FPZ54_16410"/>
<keyword evidence="1" id="KW-1133">Transmembrane helix</keyword>
<dbReference type="EMBL" id="CP042239">
    <property type="protein sequence ID" value="QDX27431.1"/>
    <property type="molecule type" value="Genomic_DNA"/>
</dbReference>
<sequence length="153" mass="16624">MQAPMLSTVAATIQTAIAPVFLLAGIAGILNVLVGRMARVVDRARKIEQLHPVSTGAEHERHVWELRLIDRRLSVINTAIWLCVASGIAICLVVALLFGAEIVHLDIGVVVAVAFIASMMLLTAGLVAFLFEVRLSLRAVHVREELLERDRSG</sequence>
<dbReference type="OrthoDB" id="5396182at2"/>
<gene>
    <name evidence="2" type="ORF">FPZ54_16410</name>
</gene>
<keyword evidence="3" id="KW-1185">Reference proteome</keyword>
<keyword evidence="1" id="KW-0812">Transmembrane</keyword>
<dbReference type="RefSeq" id="WP_145848907.1">
    <property type="nucleotide sequence ID" value="NZ_CP042239.1"/>
</dbReference>